<gene>
    <name evidence="8" type="ORF">DSOL_3321</name>
</gene>
<evidence type="ECO:0000313" key="8">
    <source>
        <dbReference type="EMBL" id="OLN29981.1"/>
    </source>
</evidence>
<keyword evidence="9" id="KW-1185">Reference proteome</keyword>
<evidence type="ECO:0000256" key="3">
    <source>
        <dbReference type="ARBA" id="ARBA00012027"/>
    </source>
</evidence>
<accession>A0A1Q8QRK1</accession>
<dbReference type="GO" id="GO:0006793">
    <property type="term" value="P:phosphorus metabolic process"/>
    <property type="evidence" value="ECO:0007669"/>
    <property type="project" value="UniProtKB-ARBA"/>
</dbReference>
<evidence type="ECO:0000256" key="4">
    <source>
        <dbReference type="ARBA" id="ARBA00022801"/>
    </source>
</evidence>
<comment type="caution">
    <text evidence="8">The sequence shown here is derived from an EMBL/GenBank/DDBJ whole genome shotgun (WGS) entry which is preliminary data.</text>
</comment>
<dbReference type="EMBL" id="MLBF01000028">
    <property type="protein sequence ID" value="OLN29981.1"/>
    <property type="molecule type" value="Genomic_DNA"/>
</dbReference>
<dbReference type="STRING" id="1888891.DSOL_3321"/>
<dbReference type="PANTHER" id="PTHR43856">
    <property type="entry name" value="CARDIOLIPIN HYDROLASE"/>
    <property type="match status" value="1"/>
</dbReference>
<protein>
    <recommendedName>
        <fullName evidence="3">phospholipase D</fullName>
        <ecNumber evidence="3">3.1.4.4</ecNumber>
    </recommendedName>
</protein>
<name>A0A1Q8QRK1_9FIRM</name>
<dbReference type="PROSITE" id="PS51257">
    <property type="entry name" value="PROKAR_LIPOPROTEIN"/>
    <property type="match status" value="1"/>
</dbReference>
<evidence type="ECO:0000256" key="2">
    <source>
        <dbReference type="ARBA" id="ARBA00008664"/>
    </source>
</evidence>
<keyword evidence="5" id="KW-0442">Lipid degradation</keyword>
<dbReference type="GO" id="GO:0004630">
    <property type="term" value="F:phospholipase D activity"/>
    <property type="evidence" value="ECO:0007669"/>
    <property type="project" value="UniProtKB-EC"/>
</dbReference>
<dbReference type="SUPFAM" id="SSF56024">
    <property type="entry name" value="Phospholipase D/nuclease"/>
    <property type="match status" value="2"/>
</dbReference>
<dbReference type="Gene3D" id="3.30.870.10">
    <property type="entry name" value="Endonuclease Chain A"/>
    <property type="match status" value="2"/>
</dbReference>
<sequence length="344" mass="38093">MYMPKLKFFVSILVLSLFSIVALTGCSLKLPSLFPKVVPVSNLPVEAIIVDDAIYNRTLALLESAQTSIYVEQAEFDDPRLIQLLLTKANSGVDVRILLDQWQKANRATLDQLKSQNNPNISIQFYPAQKGQINHTKLLIIDQKRALINGPTWTSSGFQAHDLAIELSGKSAWKSAALFSKDWEFTTTFPLPVAKTSSLPEDNIVLAVNANVKQQVSDLISAGTKSIWIENPEITDPDLILALTNAAEKGRDVRIIGDRAVYSKTPVTLEKLKAKGVQIRYYPSSPPLGMHIAIFDNTSFLLSSSGWTHYSFVANHEFSITVPSPAASVKFGELFKQDWNKSTE</sequence>
<dbReference type="AlphaFoldDB" id="A0A1Q8QRK1"/>
<dbReference type="EC" id="3.1.4.4" evidence="3"/>
<evidence type="ECO:0000256" key="6">
    <source>
        <dbReference type="ARBA" id="ARBA00023098"/>
    </source>
</evidence>
<comment type="similarity">
    <text evidence="2">Belongs to the phospholipase D family.</text>
</comment>
<proteinExistence type="inferred from homology"/>
<reference evidence="8 9" key="1">
    <citation type="submission" date="2016-09" db="EMBL/GenBank/DDBJ databases">
        <title>Complete genome of Desulfosporosinus sp. OL.</title>
        <authorList>
            <person name="Mardanov A."/>
            <person name="Beletsky A."/>
            <person name="Panova A."/>
            <person name="Karnachuk O."/>
            <person name="Ravin N."/>
        </authorList>
    </citation>
    <scope>NUCLEOTIDE SEQUENCE [LARGE SCALE GENOMIC DNA]</scope>
    <source>
        <strain evidence="8 9">OL</strain>
    </source>
</reference>
<dbReference type="InterPro" id="IPR001736">
    <property type="entry name" value="PLipase_D/transphosphatidylase"/>
</dbReference>
<feature type="domain" description="PLD phosphodiesterase" evidence="7">
    <location>
        <begin position="130"/>
        <end position="157"/>
    </location>
</feature>
<dbReference type="Pfam" id="PF13091">
    <property type="entry name" value="PLDc_2"/>
    <property type="match status" value="2"/>
</dbReference>
<dbReference type="PANTHER" id="PTHR43856:SF1">
    <property type="entry name" value="MITOCHONDRIAL CARDIOLIPIN HYDROLASE"/>
    <property type="match status" value="1"/>
</dbReference>
<evidence type="ECO:0000256" key="5">
    <source>
        <dbReference type="ARBA" id="ARBA00022963"/>
    </source>
</evidence>
<dbReference type="GO" id="GO:0016891">
    <property type="term" value="F:RNA endonuclease activity producing 5'-phosphomonoesters, hydrolytic mechanism"/>
    <property type="evidence" value="ECO:0007669"/>
    <property type="project" value="TreeGrafter"/>
</dbReference>
<keyword evidence="6" id="KW-0443">Lipid metabolism</keyword>
<dbReference type="Proteomes" id="UP000186102">
    <property type="component" value="Unassembled WGS sequence"/>
</dbReference>
<comment type="catalytic activity">
    <reaction evidence="1">
        <text>a 1,2-diacyl-sn-glycero-3-phosphocholine + H2O = a 1,2-diacyl-sn-glycero-3-phosphate + choline + H(+)</text>
        <dbReference type="Rhea" id="RHEA:14445"/>
        <dbReference type="ChEBI" id="CHEBI:15354"/>
        <dbReference type="ChEBI" id="CHEBI:15377"/>
        <dbReference type="ChEBI" id="CHEBI:15378"/>
        <dbReference type="ChEBI" id="CHEBI:57643"/>
        <dbReference type="ChEBI" id="CHEBI:58608"/>
        <dbReference type="EC" id="3.1.4.4"/>
    </reaction>
</comment>
<dbReference type="GO" id="GO:0016042">
    <property type="term" value="P:lipid catabolic process"/>
    <property type="evidence" value="ECO:0007669"/>
    <property type="project" value="UniProtKB-KW"/>
</dbReference>
<dbReference type="InterPro" id="IPR025202">
    <property type="entry name" value="PLD-like_dom"/>
</dbReference>
<evidence type="ECO:0000256" key="1">
    <source>
        <dbReference type="ARBA" id="ARBA00000798"/>
    </source>
</evidence>
<dbReference type="InterPro" id="IPR051406">
    <property type="entry name" value="PLD_domain"/>
</dbReference>
<evidence type="ECO:0000259" key="7">
    <source>
        <dbReference type="PROSITE" id="PS50035"/>
    </source>
</evidence>
<evidence type="ECO:0000313" key="9">
    <source>
        <dbReference type="Proteomes" id="UP000186102"/>
    </source>
</evidence>
<organism evidence="8 9">
    <name type="scientific">Desulfosporosinus metallidurans</name>
    <dbReference type="NCBI Taxonomy" id="1888891"/>
    <lineage>
        <taxon>Bacteria</taxon>
        <taxon>Bacillati</taxon>
        <taxon>Bacillota</taxon>
        <taxon>Clostridia</taxon>
        <taxon>Eubacteriales</taxon>
        <taxon>Desulfitobacteriaceae</taxon>
        <taxon>Desulfosporosinus</taxon>
    </lineage>
</organism>
<keyword evidence="4" id="KW-0378">Hydrolase</keyword>
<dbReference type="PROSITE" id="PS50035">
    <property type="entry name" value="PLD"/>
    <property type="match status" value="1"/>
</dbReference>